<reference evidence="8 9" key="1">
    <citation type="journal article" date="2015" name="Nature">
        <title>rRNA introns, odd ribosomes, and small enigmatic genomes across a large radiation of phyla.</title>
        <authorList>
            <person name="Brown C.T."/>
            <person name="Hug L.A."/>
            <person name="Thomas B.C."/>
            <person name="Sharon I."/>
            <person name="Castelle C.J."/>
            <person name="Singh A."/>
            <person name="Wilkins M.J."/>
            <person name="Williams K.H."/>
            <person name="Banfield J.F."/>
        </authorList>
    </citation>
    <scope>NUCLEOTIDE SEQUENCE [LARGE SCALE GENOMIC DNA]</scope>
</reference>
<evidence type="ECO:0000256" key="5">
    <source>
        <dbReference type="ARBA" id="ARBA00022801"/>
    </source>
</evidence>
<organism evidence="8 9">
    <name type="scientific">Candidatus Gottesmanbacteria bacterium GW2011_GWA1_34_13</name>
    <dbReference type="NCBI Taxonomy" id="1618434"/>
    <lineage>
        <taxon>Bacteria</taxon>
        <taxon>Candidatus Gottesmaniibacteriota</taxon>
    </lineage>
</organism>
<dbReference type="InterPro" id="IPR036005">
    <property type="entry name" value="Creatinase/aminopeptidase-like"/>
</dbReference>
<dbReference type="GO" id="GO:0070006">
    <property type="term" value="F:metalloaminopeptidase activity"/>
    <property type="evidence" value="ECO:0007669"/>
    <property type="project" value="InterPro"/>
</dbReference>
<dbReference type="PANTHER" id="PTHR43330:SF27">
    <property type="entry name" value="METHIONINE AMINOPEPTIDASE"/>
    <property type="match status" value="1"/>
</dbReference>
<evidence type="ECO:0000256" key="2">
    <source>
        <dbReference type="ARBA" id="ARBA00022438"/>
    </source>
</evidence>
<evidence type="ECO:0000256" key="3">
    <source>
        <dbReference type="ARBA" id="ARBA00022670"/>
    </source>
</evidence>
<dbReference type="InterPro" id="IPR001714">
    <property type="entry name" value="Pept_M24_MAP"/>
</dbReference>
<dbReference type="EC" id="3.4.11.18" evidence="6"/>
<dbReference type="SUPFAM" id="SSF55920">
    <property type="entry name" value="Creatinase/aminopeptidase"/>
    <property type="match status" value="1"/>
</dbReference>
<keyword evidence="5" id="KW-0378">Hydrolase</keyword>
<accession>A0A0G0D937</accession>
<evidence type="ECO:0000259" key="7">
    <source>
        <dbReference type="Pfam" id="PF00557"/>
    </source>
</evidence>
<comment type="cofactor">
    <cofactor evidence="6">
        <name>Co(2+)</name>
        <dbReference type="ChEBI" id="CHEBI:48828"/>
    </cofactor>
    <cofactor evidence="6">
        <name>Zn(2+)</name>
        <dbReference type="ChEBI" id="CHEBI:29105"/>
    </cofactor>
    <cofactor evidence="6">
        <name>Mn(2+)</name>
        <dbReference type="ChEBI" id="CHEBI:29035"/>
    </cofactor>
    <cofactor evidence="6">
        <name>Fe(2+)</name>
        <dbReference type="ChEBI" id="CHEBI:29033"/>
    </cofactor>
    <text evidence="6">Binds 2 divalent metal cations per subunit. Has a high-affinity and a low affinity metal-binding site. The true nature of the physiological cofactor is under debate. The enzyme is active with cobalt, zinc, manganese or divalent iron ions.</text>
</comment>
<proteinExistence type="inferred from homology"/>
<dbReference type="PRINTS" id="PR00599">
    <property type="entry name" value="MAPEPTIDASE"/>
</dbReference>
<dbReference type="PANTHER" id="PTHR43330">
    <property type="entry name" value="METHIONINE AMINOPEPTIDASE"/>
    <property type="match status" value="1"/>
</dbReference>
<comment type="caution">
    <text evidence="8">The sequence shown here is derived from an EMBL/GenBank/DDBJ whole genome shotgun (WGS) entry which is preliminary data.</text>
</comment>
<dbReference type="GO" id="GO:0046872">
    <property type="term" value="F:metal ion binding"/>
    <property type="evidence" value="ECO:0007669"/>
    <property type="project" value="UniProtKB-KW"/>
</dbReference>
<dbReference type="GO" id="GO:0005829">
    <property type="term" value="C:cytosol"/>
    <property type="evidence" value="ECO:0007669"/>
    <property type="project" value="TreeGrafter"/>
</dbReference>
<evidence type="ECO:0000256" key="6">
    <source>
        <dbReference type="RuleBase" id="RU003653"/>
    </source>
</evidence>
<dbReference type="GO" id="GO:0004239">
    <property type="term" value="F:initiator methionyl aminopeptidase activity"/>
    <property type="evidence" value="ECO:0007669"/>
    <property type="project" value="UniProtKB-EC"/>
</dbReference>
<protein>
    <recommendedName>
        <fullName evidence="6">Methionine aminopeptidase</fullName>
        <ecNumber evidence="6">3.4.11.18</ecNumber>
    </recommendedName>
</protein>
<name>A0A0G0D937_9BACT</name>
<dbReference type="Gene3D" id="3.90.230.10">
    <property type="entry name" value="Creatinase/methionine aminopeptidase superfamily"/>
    <property type="match status" value="1"/>
</dbReference>
<feature type="domain" description="Peptidase M24" evidence="7">
    <location>
        <begin position="20"/>
        <end position="248"/>
    </location>
</feature>
<sequence>MSVLKNQADIDVLVKCGSYLHQIKTQLMQEIKIGKTPLYIDNLAKDLIFKVGGSPSFMTVKGYKWATCITVNDEVVHGVPDNDPFLEGDIVSLDIGLLCKGWHTDTSYTKYLKLETRNSKLENEVEKFLDIGKLALKKAIVQVKPGNRIGHISHAIQETVENAGYSVVKTLVGHGIGNNLHESPYIPGILTKSIAKTPEIKVGMALAIEVIYNMGKPQIVYKNDDNWTLATADGSLSGLFEETVLVTDKGSQVLT</sequence>
<dbReference type="STRING" id="1618434.UR52_C0002G0048"/>
<keyword evidence="4 6" id="KW-0479">Metal-binding</keyword>
<dbReference type="NCBIfam" id="TIGR00500">
    <property type="entry name" value="met_pdase_I"/>
    <property type="match status" value="1"/>
</dbReference>
<dbReference type="Pfam" id="PF00557">
    <property type="entry name" value="Peptidase_M24"/>
    <property type="match status" value="1"/>
</dbReference>
<dbReference type="Proteomes" id="UP000034176">
    <property type="component" value="Unassembled WGS sequence"/>
</dbReference>
<keyword evidence="2 6" id="KW-0031">Aminopeptidase</keyword>
<comment type="catalytic activity">
    <reaction evidence="6">
        <text>Release of N-terminal amino acids, preferentially methionine, from peptides and arylamides.</text>
        <dbReference type="EC" id="3.4.11.18"/>
    </reaction>
</comment>
<comment type="function">
    <text evidence="1">Removes the N-terminal methionine from nascent proteins. The N-terminal methionine is often cleaved when the second residue in the primary sequence is small and uncharged (Met-Ala-, Cys, Gly, Pro, Ser, Thr, or Val). Requires deformylation of the N(alpha)-formylated initiator methionine before it can be hydrolyzed.</text>
</comment>
<dbReference type="GO" id="GO:0006508">
    <property type="term" value="P:proteolysis"/>
    <property type="evidence" value="ECO:0007669"/>
    <property type="project" value="UniProtKB-KW"/>
</dbReference>
<comment type="similarity">
    <text evidence="6">Belongs to the peptidase M24A family.</text>
</comment>
<dbReference type="InterPro" id="IPR002467">
    <property type="entry name" value="Pept_M24A_MAP1"/>
</dbReference>
<keyword evidence="3 6" id="KW-0645">Protease</keyword>
<gene>
    <name evidence="8" type="ORF">UR52_C0002G0048</name>
</gene>
<evidence type="ECO:0000256" key="4">
    <source>
        <dbReference type="ARBA" id="ARBA00022723"/>
    </source>
</evidence>
<dbReference type="EMBL" id="LBPN01000002">
    <property type="protein sequence ID" value="KKP59820.1"/>
    <property type="molecule type" value="Genomic_DNA"/>
</dbReference>
<evidence type="ECO:0000256" key="1">
    <source>
        <dbReference type="ARBA" id="ARBA00002521"/>
    </source>
</evidence>
<evidence type="ECO:0000313" key="9">
    <source>
        <dbReference type="Proteomes" id="UP000034176"/>
    </source>
</evidence>
<dbReference type="AlphaFoldDB" id="A0A0G0D937"/>
<evidence type="ECO:0000313" key="8">
    <source>
        <dbReference type="EMBL" id="KKP59820.1"/>
    </source>
</evidence>
<dbReference type="InterPro" id="IPR000994">
    <property type="entry name" value="Pept_M24"/>
</dbReference>